<sequence>MKRWFIKIKQCFIFINCLSETIVSGKKLTRAITVRIEGPLPFFALKVTALLTGKLTFHEVVT</sequence>
<reference evidence="1 2" key="1">
    <citation type="submission" date="2014-01" db="EMBL/GenBank/DDBJ databases">
        <title>Isolation of Serratia multitudinisentens RB-25 from Ex-Landfill site.</title>
        <authorList>
            <person name="Robson E.H.J."/>
        </authorList>
    </citation>
    <scope>NUCLEOTIDE SEQUENCE [LARGE SCALE GENOMIC DNA]</scope>
    <source>
        <strain evidence="1 2">RB-25</strain>
    </source>
</reference>
<dbReference type="STRING" id="1441930.Z042_19480"/>
<accession>W0LGS3</accession>
<dbReference type="HOGENOM" id="CLU_2901741_0_0_6"/>
<dbReference type="KEGG" id="sfo:Z042_19480"/>
<protein>
    <submittedName>
        <fullName evidence="1">Uncharacterized protein</fullName>
    </submittedName>
</protein>
<gene>
    <name evidence="1" type="ORF">Z042_19480</name>
</gene>
<dbReference type="EMBL" id="CP007044">
    <property type="protein sequence ID" value="AHG22926.1"/>
    <property type="molecule type" value="Genomic_DNA"/>
</dbReference>
<evidence type="ECO:0000313" key="2">
    <source>
        <dbReference type="Proteomes" id="UP000019030"/>
    </source>
</evidence>
<dbReference type="Proteomes" id="UP000019030">
    <property type="component" value="Chromosome"/>
</dbReference>
<organism evidence="1 2">
    <name type="scientific">Chania multitudinisentens RB-25</name>
    <dbReference type="NCBI Taxonomy" id="1441930"/>
    <lineage>
        <taxon>Bacteria</taxon>
        <taxon>Pseudomonadati</taxon>
        <taxon>Pseudomonadota</taxon>
        <taxon>Gammaproteobacteria</taxon>
        <taxon>Enterobacterales</taxon>
        <taxon>Yersiniaceae</taxon>
        <taxon>Chania</taxon>
    </lineage>
</organism>
<reference evidence="1 2" key="2">
    <citation type="submission" date="2015-03" db="EMBL/GenBank/DDBJ databases">
        <authorList>
            <person name="Chan K.-G."/>
        </authorList>
    </citation>
    <scope>NUCLEOTIDE SEQUENCE [LARGE SCALE GENOMIC DNA]</scope>
    <source>
        <strain evidence="1 2">RB-25</strain>
    </source>
</reference>
<dbReference type="RefSeq" id="WP_024911468.1">
    <property type="nucleotide sequence ID" value="NZ_CP007044.2"/>
</dbReference>
<keyword evidence="2" id="KW-1185">Reference proteome</keyword>
<proteinExistence type="predicted"/>
<evidence type="ECO:0000313" key="1">
    <source>
        <dbReference type="EMBL" id="AHG22926.1"/>
    </source>
</evidence>
<dbReference type="AlphaFoldDB" id="W0LGS3"/>
<name>W0LGS3_9GAMM</name>